<dbReference type="InterPro" id="IPR046357">
    <property type="entry name" value="PPIase_dom_sf"/>
</dbReference>
<dbReference type="GO" id="GO:0006457">
    <property type="term" value="P:protein folding"/>
    <property type="evidence" value="ECO:0007669"/>
    <property type="project" value="InterPro"/>
</dbReference>
<evidence type="ECO:0000313" key="11">
    <source>
        <dbReference type="Proteomes" id="UP000189114"/>
    </source>
</evidence>
<evidence type="ECO:0000256" key="4">
    <source>
        <dbReference type="ARBA" id="ARBA00023235"/>
    </source>
</evidence>
<gene>
    <name evidence="10" type="ORF">BKG96_04450</name>
</gene>
<dbReference type="SUPFAM" id="SSF54534">
    <property type="entry name" value="FKBP-like"/>
    <property type="match status" value="1"/>
</dbReference>
<evidence type="ECO:0000256" key="5">
    <source>
        <dbReference type="PROSITE-ProRule" id="PRU00277"/>
    </source>
</evidence>
<comment type="catalytic activity">
    <reaction evidence="1 5 6">
        <text>[protein]-peptidylproline (omega=180) = [protein]-peptidylproline (omega=0)</text>
        <dbReference type="Rhea" id="RHEA:16237"/>
        <dbReference type="Rhea" id="RHEA-COMP:10747"/>
        <dbReference type="Rhea" id="RHEA-COMP:10748"/>
        <dbReference type="ChEBI" id="CHEBI:83833"/>
        <dbReference type="ChEBI" id="CHEBI:83834"/>
        <dbReference type="EC" id="5.2.1.8"/>
    </reaction>
</comment>
<dbReference type="Proteomes" id="UP000189114">
    <property type="component" value="Unassembled WGS sequence"/>
</dbReference>
<dbReference type="EC" id="5.2.1.8" evidence="6"/>
<dbReference type="PANTHER" id="PTHR43811">
    <property type="entry name" value="FKBP-TYPE PEPTIDYL-PROLYL CIS-TRANS ISOMERASE FKPA"/>
    <property type="match status" value="1"/>
</dbReference>
<evidence type="ECO:0000256" key="8">
    <source>
        <dbReference type="SAM" id="SignalP"/>
    </source>
</evidence>
<feature type="signal peptide" evidence="8">
    <location>
        <begin position="1"/>
        <end position="24"/>
    </location>
</feature>
<proteinExistence type="inferred from homology"/>
<keyword evidence="8" id="KW-0732">Signal</keyword>
<keyword evidence="3 5" id="KW-0697">Rotamase</keyword>
<accession>A0A1V3KMR5</accession>
<sequence>MLKIQKFSFTALIVSAVVSGTVFADEKADAKFNDDVSYALTAYSMTQAKLMAEQGEIKLNEAQVNKAVEDVLKGKFTEEKIDELTQTLEQFQQKIVAREQAKMKEIAQKAQDEGDKYRAEFAKKEGVKTTKSGLLYRVVEAGKGEVIKPTDTVKVHYTGKLPDGKVFDSSVARGQPAEFRLDQVVKGWTEGLQLVKKGGKIELVLLPDLAYGKQGAGASIPPNSTLYFEVEVLDVNPKDK</sequence>
<keyword evidence="7" id="KW-0175">Coiled coil</keyword>
<comment type="caution">
    <text evidence="10">The sequence shown here is derived from an EMBL/GenBank/DDBJ whole genome shotgun (WGS) entry which is preliminary data.</text>
</comment>
<reference evidence="11" key="1">
    <citation type="submission" date="2016-10" db="EMBL/GenBank/DDBJ databases">
        <title>Rodentibacter gen. nov. and new species.</title>
        <authorList>
            <person name="Christensen H."/>
        </authorList>
    </citation>
    <scope>NUCLEOTIDE SEQUENCE [LARGE SCALE GENOMIC DNA]</scope>
    <source>
        <strain evidence="11">Ppn152</strain>
    </source>
</reference>
<dbReference type="InterPro" id="IPR001179">
    <property type="entry name" value="PPIase_FKBP_dom"/>
</dbReference>
<feature type="coiled-coil region" evidence="7">
    <location>
        <begin position="74"/>
        <end position="101"/>
    </location>
</feature>
<dbReference type="Gene3D" id="3.10.50.40">
    <property type="match status" value="1"/>
</dbReference>
<evidence type="ECO:0000256" key="1">
    <source>
        <dbReference type="ARBA" id="ARBA00000971"/>
    </source>
</evidence>
<feature type="chain" id="PRO_5010700304" description="Peptidyl-prolyl cis-trans isomerase" evidence="8">
    <location>
        <begin position="25"/>
        <end position="240"/>
    </location>
</feature>
<dbReference type="EMBL" id="MLAE01000017">
    <property type="protein sequence ID" value="OOF78944.1"/>
    <property type="molecule type" value="Genomic_DNA"/>
</dbReference>
<evidence type="ECO:0000256" key="7">
    <source>
        <dbReference type="SAM" id="Coils"/>
    </source>
</evidence>
<name>A0A1V3KMR5_9PAST</name>
<evidence type="ECO:0000259" key="9">
    <source>
        <dbReference type="PROSITE" id="PS50059"/>
    </source>
</evidence>
<feature type="domain" description="PPIase FKBP-type" evidence="9">
    <location>
        <begin position="150"/>
        <end position="236"/>
    </location>
</feature>
<organism evidence="10 11">
    <name type="scientific">Rodentibacter caecimuris</name>
    <dbReference type="NCBI Taxonomy" id="1796644"/>
    <lineage>
        <taxon>Bacteria</taxon>
        <taxon>Pseudomonadati</taxon>
        <taxon>Pseudomonadota</taxon>
        <taxon>Gammaproteobacteria</taxon>
        <taxon>Pasteurellales</taxon>
        <taxon>Pasteurellaceae</taxon>
        <taxon>Rodentibacter</taxon>
    </lineage>
</organism>
<evidence type="ECO:0000313" key="10">
    <source>
        <dbReference type="EMBL" id="OOF78944.1"/>
    </source>
</evidence>
<dbReference type="GO" id="GO:0003755">
    <property type="term" value="F:peptidyl-prolyl cis-trans isomerase activity"/>
    <property type="evidence" value="ECO:0007669"/>
    <property type="project" value="UniProtKB-UniRule"/>
</dbReference>
<dbReference type="PANTHER" id="PTHR43811:SF19">
    <property type="entry name" value="39 KDA FK506-BINDING NUCLEAR PROTEIN"/>
    <property type="match status" value="1"/>
</dbReference>
<keyword evidence="4 5" id="KW-0413">Isomerase</keyword>
<dbReference type="Gene3D" id="1.10.287.460">
    <property type="entry name" value="Peptidyl-prolyl cis-trans isomerase, FKBP-type, N-terminal domain"/>
    <property type="match status" value="1"/>
</dbReference>
<dbReference type="PROSITE" id="PS50059">
    <property type="entry name" value="FKBP_PPIASE"/>
    <property type="match status" value="1"/>
</dbReference>
<protein>
    <recommendedName>
        <fullName evidence="6">Peptidyl-prolyl cis-trans isomerase</fullName>
        <ecNumber evidence="6">5.2.1.8</ecNumber>
    </recommendedName>
</protein>
<dbReference type="InterPro" id="IPR000774">
    <property type="entry name" value="PPIase_FKBP_N"/>
</dbReference>
<dbReference type="Pfam" id="PF00254">
    <property type="entry name" value="FKBP_C"/>
    <property type="match status" value="1"/>
</dbReference>
<evidence type="ECO:0000256" key="3">
    <source>
        <dbReference type="ARBA" id="ARBA00023110"/>
    </source>
</evidence>
<evidence type="ECO:0000256" key="6">
    <source>
        <dbReference type="RuleBase" id="RU003915"/>
    </source>
</evidence>
<dbReference type="AlphaFoldDB" id="A0A1V3KMR5"/>
<dbReference type="RefSeq" id="WP_077586513.1">
    <property type="nucleotide sequence ID" value="NZ_MLAE01000017.1"/>
</dbReference>
<comment type="similarity">
    <text evidence="2 6">Belongs to the FKBP-type PPIase family.</text>
</comment>
<dbReference type="Pfam" id="PF01346">
    <property type="entry name" value="FKBP_N"/>
    <property type="match status" value="1"/>
</dbReference>
<dbReference type="FunFam" id="3.10.50.40:FF:000006">
    <property type="entry name" value="Peptidyl-prolyl cis-trans isomerase"/>
    <property type="match status" value="1"/>
</dbReference>
<evidence type="ECO:0000256" key="2">
    <source>
        <dbReference type="ARBA" id="ARBA00006577"/>
    </source>
</evidence>
<dbReference type="InterPro" id="IPR036944">
    <property type="entry name" value="PPIase_FKBP_N_sf"/>
</dbReference>